<organism evidence="2 3">
    <name type="scientific">Tumebacillus flagellatus</name>
    <dbReference type="NCBI Taxonomy" id="1157490"/>
    <lineage>
        <taxon>Bacteria</taxon>
        <taxon>Bacillati</taxon>
        <taxon>Bacillota</taxon>
        <taxon>Bacilli</taxon>
        <taxon>Bacillales</taxon>
        <taxon>Alicyclobacillaceae</taxon>
        <taxon>Tumebacillus</taxon>
    </lineage>
</organism>
<dbReference type="STRING" id="1157490.EL26_14805"/>
<evidence type="ECO:0000313" key="3">
    <source>
        <dbReference type="Proteomes" id="UP000027931"/>
    </source>
</evidence>
<dbReference type="NCBIfam" id="TIGR00762">
    <property type="entry name" value="DegV"/>
    <property type="match status" value="1"/>
</dbReference>
<dbReference type="Pfam" id="PF02645">
    <property type="entry name" value="DegV"/>
    <property type="match status" value="1"/>
</dbReference>
<proteinExistence type="predicted"/>
<dbReference type="EMBL" id="JMIR01000021">
    <property type="protein sequence ID" value="KEO82505.1"/>
    <property type="molecule type" value="Genomic_DNA"/>
</dbReference>
<name>A0A074LPS9_9BACL</name>
<evidence type="ECO:0008006" key="4">
    <source>
        <dbReference type="Google" id="ProtNLM"/>
    </source>
</evidence>
<comment type="caution">
    <text evidence="2">The sequence shown here is derived from an EMBL/GenBank/DDBJ whole genome shotgun (WGS) entry which is preliminary data.</text>
</comment>
<dbReference type="InterPro" id="IPR050270">
    <property type="entry name" value="DegV_domain_contain"/>
</dbReference>
<dbReference type="AlphaFoldDB" id="A0A074LPS9"/>
<dbReference type="eggNOG" id="COG1307">
    <property type="taxonomic scope" value="Bacteria"/>
</dbReference>
<dbReference type="InterPro" id="IPR043168">
    <property type="entry name" value="DegV_C"/>
</dbReference>
<keyword evidence="1" id="KW-0446">Lipid-binding</keyword>
<keyword evidence="3" id="KW-1185">Reference proteome</keyword>
<dbReference type="Gene3D" id="3.40.50.10170">
    <property type="match status" value="1"/>
</dbReference>
<dbReference type="PROSITE" id="PS51482">
    <property type="entry name" value="DEGV"/>
    <property type="match status" value="1"/>
</dbReference>
<gene>
    <name evidence="2" type="ORF">EL26_14805</name>
</gene>
<evidence type="ECO:0000313" key="2">
    <source>
        <dbReference type="EMBL" id="KEO82505.1"/>
    </source>
</evidence>
<dbReference type="GO" id="GO:0008289">
    <property type="term" value="F:lipid binding"/>
    <property type="evidence" value="ECO:0007669"/>
    <property type="project" value="UniProtKB-KW"/>
</dbReference>
<dbReference type="OrthoDB" id="9780660at2"/>
<dbReference type="SUPFAM" id="SSF82549">
    <property type="entry name" value="DAK1/DegV-like"/>
    <property type="match status" value="1"/>
</dbReference>
<sequence length="282" mass="31009">MLRIVTDSTCDLPNSLLEEHNVTVIPLNVIIDGQTYADGIELSHAEFYAKMAASKQLPTTSQPSPAKFRDVFQKILDAGDDVFYVGLSSTLSGTLQAAKIARDLVESPERVTIHDTLSATYAEGMLVMQAVKLAEEGRTAGEIQAELTELRKRQELVFSVDTLENLRKGGRINNLSFLFGSLLNIKPILHLDYEGVVQAFDKVRGKKNAILAVKRFLTERPIDMEFPVAIGHTSDQGTVQVWRELLTELGVKVSNIFDFELSGVIGTHVGKGANGIIYFSKA</sequence>
<dbReference type="Proteomes" id="UP000027931">
    <property type="component" value="Unassembled WGS sequence"/>
</dbReference>
<evidence type="ECO:0000256" key="1">
    <source>
        <dbReference type="ARBA" id="ARBA00023121"/>
    </source>
</evidence>
<dbReference type="PANTHER" id="PTHR33434:SF2">
    <property type="entry name" value="FATTY ACID-BINDING PROTEIN TM_1468"/>
    <property type="match status" value="1"/>
</dbReference>
<dbReference type="Gene3D" id="3.30.1180.10">
    <property type="match status" value="1"/>
</dbReference>
<dbReference type="InterPro" id="IPR003797">
    <property type="entry name" value="DegV"/>
</dbReference>
<dbReference type="PANTHER" id="PTHR33434">
    <property type="entry name" value="DEGV DOMAIN-CONTAINING PROTEIN DR_1986-RELATED"/>
    <property type="match status" value="1"/>
</dbReference>
<protein>
    <recommendedName>
        <fullName evidence="4">DegV family protein</fullName>
    </recommendedName>
</protein>
<accession>A0A074LPS9</accession>
<reference evidence="2 3" key="1">
    <citation type="journal article" date="2013" name="Int. J. Syst. Evol. Microbiol.">
        <title>Tumebacillus flagellatus sp. nov., an alpha-amylase/pullulanase-producing bacterium isolated from cassava wastewater.</title>
        <authorList>
            <person name="Wang Q."/>
            <person name="Xie N."/>
            <person name="Qin Y."/>
            <person name="Shen N."/>
            <person name="Zhu J."/>
            <person name="Mi H."/>
            <person name="Huang R."/>
        </authorList>
    </citation>
    <scope>NUCLEOTIDE SEQUENCE [LARGE SCALE GENOMIC DNA]</scope>
    <source>
        <strain evidence="2 3">GST4</strain>
    </source>
</reference>